<protein>
    <recommendedName>
        <fullName evidence="1">Beta-xylosidase C-terminal Concanavalin A-like domain-containing protein</fullName>
    </recommendedName>
</protein>
<dbReference type="Pfam" id="PF17851">
    <property type="entry name" value="GH43_C2"/>
    <property type="match status" value="1"/>
</dbReference>
<gene>
    <name evidence="2" type="ORF">E4T88_04130</name>
</gene>
<evidence type="ECO:0000313" key="3">
    <source>
        <dbReference type="Proteomes" id="UP000298285"/>
    </source>
</evidence>
<dbReference type="Proteomes" id="UP000298285">
    <property type="component" value="Unassembled WGS sequence"/>
</dbReference>
<accession>A0A4Y9IRG6</accession>
<sequence>MSTNIVNLEDRSKSILSVDIEEKERVKFDSDIIYLRIDADFNLNKDIASFYYNLNNKEWKKIGDDFKMIFDYKKLFMGTKFAIFNYATKANGGYIDMDFFEYKKSDNKAY</sequence>
<dbReference type="InterPro" id="IPR041542">
    <property type="entry name" value="GH43_C2"/>
</dbReference>
<dbReference type="RefSeq" id="WP_135104195.1">
    <property type="nucleotide sequence ID" value="NZ_JADGKW010000001.1"/>
</dbReference>
<dbReference type="OrthoDB" id="9801455at2"/>
<dbReference type="GO" id="GO:0005975">
    <property type="term" value="P:carbohydrate metabolic process"/>
    <property type="evidence" value="ECO:0007669"/>
    <property type="project" value="UniProtKB-ARBA"/>
</dbReference>
<comment type="caution">
    <text evidence="2">The sequence shown here is derived from an EMBL/GenBank/DDBJ whole genome shotgun (WGS) entry which is preliminary data.</text>
</comment>
<dbReference type="SUPFAM" id="SSF49899">
    <property type="entry name" value="Concanavalin A-like lectins/glucanases"/>
    <property type="match status" value="1"/>
</dbReference>
<dbReference type="GO" id="GO:0004553">
    <property type="term" value="F:hydrolase activity, hydrolyzing O-glycosyl compounds"/>
    <property type="evidence" value="ECO:0007669"/>
    <property type="project" value="UniProtKB-ARBA"/>
</dbReference>
<dbReference type="InterPro" id="IPR013320">
    <property type="entry name" value="ConA-like_dom_sf"/>
</dbReference>
<evidence type="ECO:0000259" key="1">
    <source>
        <dbReference type="Pfam" id="PF17851"/>
    </source>
</evidence>
<proteinExistence type="predicted"/>
<dbReference type="EMBL" id="SPPK01000001">
    <property type="protein sequence ID" value="TFU91180.1"/>
    <property type="molecule type" value="Genomic_DNA"/>
</dbReference>
<dbReference type="AlphaFoldDB" id="A0A4Y9IRG6"/>
<dbReference type="Gene3D" id="2.60.120.200">
    <property type="match status" value="1"/>
</dbReference>
<organism evidence="2 3">
    <name type="scientific">Dysgonomonas mossii</name>
    <dbReference type="NCBI Taxonomy" id="163665"/>
    <lineage>
        <taxon>Bacteria</taxon>
        <taxon>Pseudomonadati</taxon>
        <taxon>Bacteroidota</taxon>
        <taxon>Bacteroidia</taxon>
        <taxon>Bacteroidales</taxon>
        <taxon>Dysgonomonadaceae</taxon>
        <taxon>Dysgonomonas</taxon>
    </lineage>
</organism>
<reference evidence="2 3" key="1">
    <citation type="submission" date="2019-03" db="EMBL/GenBank/DDBJ databases">
        <title>Diversity of the mouse oral microbiome.</title>
        <authorList>
            <person name="Joseph S."/>
            <person name="Aduse-Opoku J."/>
            <person name="Curtis M."/>
            <person name="Wade W."/>
            <person name="Hashim A."/>
        </authorList>
    </citation>
    <scope>NUCLEOTIDE SEQUENCE [LARGE SCALE GENOMIC DNA]</scope>
    <source>
        <strain evidence="2 3">P11</strain>
    </source>
</reference>
<evidence type="ECO:0000313" key="2">
    <source>
        <dbReference type="EMBL" id="TFU91180.1"/>
    </source>
</evidence>
<feature type="domain" description="Beta-xylosidase C-terminal Concanavalin A-like" evidence="1">
    <location>
        <begin position="22"/>
        <end position="103"/>
    </location>
</feature>
<name>A0A4Y9IRG6_9BACT</name>